<accession>A0ABS4QDI0</accession>
<evidence type="ECO:0000313" key="2">
    <source>
        <dbReference type="EMBL" id="MBP2189752.1"/>
    </source>
</evidence>
<dbReference type="RefSeq" id="WP_209888902.1">
    <property type="nucleotide sequence ID" value="NZ_JAGGMR010000001.1"/>
</dbReference>
<organism evidence="2 3">
    <name type="scientific">Nocardia goodfellowii</name>
    <dbReference type="NCBI Taxonomy" id="882446"/>
    <lineage>
        <taxon>Bacteria</taxon>
        <taxon>Bacillati</taxon>
        <taxon>Actinomycetota</taxon>
        <taxon>Actinomycetes</taxon>
        <taxon>Mycobacteriales</taxon>
        <taxon>Nocardiaceae</taxon>
        <taxon>Nocardia</taxon>
    </lineage>
</organism>
<feature type="compositionally biased region" description="Basic and acidic residues" evidence="1">
    <location>
        <begin position="1"/>
        <end position="19"/>
    </location>
</feature>
<name>A0ABS4QDI0_9NOCA</name>
<dbReference type="EMBL" id="JAGGMR010000001">
    <property type="protein sequence ID" value="MBP2189752.1"/>
    <property type="molecule type" value="Genomic_DNA"/>
</dbReference>
<feature type="region of interest" description="Disordered" evidence="1">
    <location>
        <begin position="1"/>
        <end position="23"/>
    </location>
</feature>
<protein>
    <submittedName>
        <fullName evidence="2">Uncharacterized protein</fullName>
    </submittedName>
</protein>
<proteinExistence type="predicted"/>
<sequence length="67" mass="7821">MQIPRRNSDANDARIRNSDTDPIDFDFSYPPAVFVPEQPARAHDRLGARQRARDIYRGRFQCERTVS</sequence>
<evidence type="ECO:0000256" key="1">
    <source>
        <dbReference type="SAM" id="MobiDB-lite"/>
    </source>
</evidence>
<evidence type="ECO:0000313" key="3">
    <source>
        <dbReference type="Proteomes" id="UP001519325"/>
    </source>
</evidence>
<dbReference type="Proteomes" id="UP001519325">
    <property type="component" value="Unassembled WGS sequence"/>
</dbReference>
<keyword evidence="3" id="KW-1185">Reference proteome</keyword>
<comment type="caution">
    <text evidence="2">The sequence shown here is derived from an EMBL/GenBank/DDBJ whole genome shotgun (WGS) entry which is preliminary data.</text>
</comment>
<gene>
    <name evidence="2" type="ORF">BJ987_002653</name>
</gene>
<reference evidence="2 3" key="1">
    <citation type="submission" date="2021-03" db="EMBL/GenBank/DDBJ databases">
        <title>Sequencing the genomes of 1000 actinobacteria strains.</title>
        <authorList>
            <person name="Klenk H.-P."/>
        </authorList>
    </citation>
    <scope>NUCLEOTIDE SEQUENCE [LARGE SCALE GENOMIC DNA]</scope>
    <source>
        <strain evidence="2 3">DSM 45516</strain>
    </source>
</reference>